<evidence type="ECO:0000313" key="2">
    <source>
        <dbReference type="EMBL" id="KAK2144674.1"/>
    </source>
</evidence>
<dbReference type="Proteomes" id="UP001209878">
    <property type="component" value="Unassembled WGS sequence"/>
</dbReference>
<sequence>MQSLPTMEGPVTFVAPELAEEVLMDKSHNETVSKLSFVLALVECIIDLAQSRSSPLSESVTEKVLSSSPGGGTATMDHISFMSEGDRCIEQLVLYVRALQLLSSSIQLAKEETDQCVAVCVLTVVKEMNAFYHQCLCVCKFLHNKSSAVRGADVTSVTATVTADRLIYSHAIEMVSDANPVDH</sequence>
<keyword evidence="3" id="KW-1185">Reference proteome</keyword>
<gene>
    <name evidence="2" type="ORF">NP493_4147g00003</name>
</gene>
<accession>A0AAD9J160</accession>
<name>A0AAD9J160_RIDPI</name>
<dbReference type="AlphaFoldDB" id="A0AAD9J160"/>
<evidence type="ECO:0000313" key="3">
    <source>
        <dbReference type="Proteomes" id="UP001209878"/>
    </source>
</evidence>
<dbReference type="GO" id="GO:0004674">
    <property type="term" value="F:protein serine/threonine kinase activity"/>
    <property type="evidence" value="ECO:0007669"/>
    <property type="project" value="InterPro"/>
</dbReference>
<dbReference type="EMBL" id="JAODUO010004135">
    <property type="protein sequence ID" value="KAK2144674.1"/>
    <property type="molecule type" value="Genomic_DNA"/>
</dbReference>
<organism evidence="2 3">
    <name type="scientific">Ridgeia piscesae</name>
    <name type="common">Tubeworm</name>
    <dbReference type="NCBI Taxonomy" id="27915"/>
    <lineage>
        <taxon>Eukaryota</taxon>
        <taxon>Metazoa</taxon>
        <taxon>Spiralia</taxon>
        <taxon>Lophotrochozoa</taxon>
        <taxon>Annelida</taxon>
        <taxon>Polychaeta</taxon>
        <taxon>Sedentaria</taxon>
        <taxon>Canalipalpata</taxon>
        <taxon>Sabellida</taxon>
        <taxon>Siboglinidae</taxon>
        <taxon>Ridgeia</taxon>
    </lineage>
</organism>
<proteinExistence type="predicted"/>
<comment type="caution">
    <text evidence="2">The sequence shown here is derived from an EMBL/GenBank/DDBJ whole genome shotgun (WGS) entry which is preliminary data.</text>
</comment>
<reference evidence="2" key="1">
    <citation type="journal article" date="2023" name="Mol. Biol. Evol.">
        <title>Third-Generation Sequencing Reveals the Adaptive Role of the Epigenome in Three Deep-Sea Polychaetes.</title>
        <authorList>
            <person name="Perez M."/>
            <person name="Aroh O."/>
            <person name="Sun Y."/>
            <person name="Lan Y."/>
            <person name="Juniper S.K."/>
            <person name="Young C.R."/>
            <person name="Angers B."/>
            <person name="Qian P.Y."/>
        </authorList>
    </citation>
    <scope>NUCLEOTIDE SEQUENCE</scope>
    <source>
        <strain evidence="2">R07B-5</strain>
    </source>
</reference>
<feature type="domain" description="Serine/threonine-protein kinase Atg1-like tMIT" evidence="1">
    <location>
        <begin position="74"/>
        <end position="145"/>
    </location>
</feature>
<dbReference type="InterPro" id="IPR022708">
    <property type="entry name" value="Atg1-like_tMIT"/>
</dbReference>
<dbReference type="Pfam" id="PF12063">
    <property type="entry name" value="ATG1-like_MIT1"/>
    <property type="match status" value="1"/>
</dbReference>
<protein>
    <recommendedName>
        <fullName evidence="1">Serine/threonine-protein kinase Atg1-like tMIT domain-containing protein</fullName>
    </recommendedName>
</protein>
<evidence type="ECO:0000259" key="1">
    <source>
        <dbReference type="Pfam" id="PF12063"/>
    </source>
</evidence>